<sequence length="421" mass="46426">MSSLSGLSVKIAKNTLYQLIGKAITTTSTLFITFLLTRRFGPSGYGEFSLMLAFPAFFYMAVDFGLNAIFAKKSITENDETLHINFGKLVSLRFFWSLSLIALALLLLILFPYSQNLKIGIAIGLFSILTQGLITSANAIFQLKARYDLSTISVFFGSALFLVLIYFGLTSLNFAIFAYSAGGLVTALTSLFLAKRLISKNTFSAPIIDTNYWRELFLPSIPLGMTAFLSVTTGKADSILLSLLKKTEDVGYYGIAYKIFEVILVFPTFFMNVVYPILLGKKEESTGEFATLTKKIFVFLGGLGMLGGLVGILLAPYLIRLIGGDSFSPSVLALRLLLAGLPIFFLTSMLFWYLIIFDRQKYLPFIYGASAIFNILGNLLIIPRYSFYGAAVWTSVTEGLILILLVIFLLPVIKKTNGSTN</sequence>
<protein>
    <submittedName>
        <fullName evidence="6">Uncharacterized protein</fullName>
    </submittedName>
</protein>
<organism evidence="6 7">
    <name type="scientific">candidate division WWE3 bacterium CG08_land_8_20_14_0_20_41_15</name>
    <dbReference type="NCBI Taxonomy" id="1975086"/>
    <lineage>
        <taxon>Bacteria</taxon>
        <taxon>Katanobacteria</taxon>
    </lineage>
</organism>
<dbReference type="InterPro" id="IPR002797">
    <property type="entry name" value="Polysacc_synth"/>
</dbReference>
<keyword evidence="2 5" id="KW-0812">Transmembrane</keyword>
<dbReference type="InterPro" id="IPR052556">
    <property type="entry name" value="PolySynth_Transporter"/>
</dbReference>
<feature type="transmembrane region" description="Helical" evidence="5">
    <location>
        <begin position="147"/>
        <end position="168"/>
    </location>
</feature>
<feature type="transmembrane region" description="Helical" evidence="5">
    <location>
        <begin position="215"/>
        <end position="232"/>
    </location>
</feature>
<feature type="transmembrane region" description="Helical" evidence="5">
    <location>
        <begin position="387"/>
        <end position="413"/>
    </location>
</feature>
<comment type="subcellular location">
    <subcellularLocation>
        <location evidence="1">Membrane</location>
        <topology evidence="1">Multi-pass membrane protein</topology>
    </subcellularLocation>
</comment>
<feature type="transmembrane region" description="Helical" evidence="5">
    <location>
        <begin position="92"/>
        <end position="113"/>
    </location>
</feature>
<keyword evidence="3 5" id="KW-1133">Transmembrane helix</keyword>
<evidence type="ECO:0000256" key="4">
    <source>
        <dbReference type="ARBA" id="ARBA00023136"/>
    </source>
</evidence>
<keyword evidence="4 5" id="KW-0472">Membrane</keyword>
<comment type="caution">
    <text evidence="6">The sequence shown here is derived from an EMBL/GenBank/DDBJ whole genome shotgun (WGS) entry which is preliminary data.</text>
</comment>
<feature type="transmembrane region" description="Helical" evidence="5">
    <location>
        <begin position="174"/>
        <end position="194"/>
    </location>
</feature>
<dbReference type="Proteomes" id="UP000231098">
    <property type="component" value="Unassembled WGS sequence"/>
</dbReference>
<dbReference type="PANTHER" id="PTHR43424:SF1">
    <property type="entry name" value="LOCUS PUTATIVE PROTEIN 1-RELATED"/>
    <property type="match status" value="1"/>
</dbReference>
<feature type="transmembrane region" description="Helical" evidence="5">
    <location>
        <begin position="119"/>
        <end position="140"/>
    </location>
</feature>
<dbReference type="Pfam" id="PF01943">
    <property type="entry name" value="Polysacc_synt"/>
    <property type="match status" value="1"/>
</dbReference>
<reference evidence="7" key="1">
    <citation type="submission" date="2017-09" db="EMBL/GenBank/DDBJ databases">
        <title>Depth-based differentiation of microbial function through sediment-hosted aquifers and enrichment of novel symbionts in the deep terrestrial subsurface.</title>
        <authorList>
            <person name="Probst A.J."/>
            <person name="Ladd B."/>
            <person name="Jarett J.K."/>
            <person name="Geller-Mcgrath D.E."/>
            <person name="Sieber C.M.K."/>
            <person name="Emerson J.B."/>
            <person name="Anantharaman K."/>
            <person name="Thomas B.C."/>
            <person name="Malmstrom R."/>
            <person name="Stieglmeier M."/>
            <person name="Klingl A."/>
            <person name="Woyke T."/>
            <person name="Ryan C.M."/>
            <person name="Banfield J.F."/>
        </authorList>
    </citation>
    <scope>NUCLEOTIDE SEQUENCE [LARGE SCALE GENOMIC DNA]</scope>
</reference>
<evidence type="ECO:0000256" key="1">
    <source>
        <dbReference type="ARBA" id="ARBA00004141"/>
    </source>
</evidence>
<evidence type="ECO:0000256" key="3">
    <source>
        <dbReference type="ARBA" id="ARBA00022989"/>
    </source>
</evidence>
<evidence type="ECO:0000313" key="6">
    <source>
        <dbReference type="EMBL" id="PIS21626.1"/>
    </source>
</evidence>
<accession>A0A2H0X9M9</accession>
<dbReference type="AlphaFoldDB" id="A0A2H0X9M9"/>
<evidence type="ECO:0000256" key="5">
    <source>
        <dbReference type="SAM" id="Phobius"/>
    </source>
</evidence>
<feature type="transmembrane region" description="Helical" evidence="5">
    <location>
        <begin position="252"/>
        <end position="275"/>
    </location>
</feature>
<dbReference type="EMBL" id="PEYV01000029">
    <property type="protein sequence ID" value="PIS21626.1"/>
    <property type="molecule type" value="Genomic_DNA"/>
</dbReference>
<gene>
    <name evidence="6" type="ORF">COT51_01815</name>
</gene>
<feature type="transmembrane region" description="Helical" evidence="5">
    <location>
        <begin position="48"/>
        <end position="71"/>
    </location>
</feature>
<evidence type="ECO:0000313" key="7">
    <source>
        <dbReference type="Proteomes" id="UP000231098"/>
    </source>
</evidence>
<dbReference type="PANTHER" id="PTHR43424">
    <property type="entry name" value="LOCUS PUTATIVE PROTEIN 1-RELATED"/>
    <property type="match status" value="1"/>
</dbReference>
<dbReference type="GO" id="GO:0016020">
    <property type="term" value="C:membrane"/>
    <property type="evidence" value="ECO:0007669"/>
    <property type="project" value="UniProtKB-SubCell"/>
</dbReference>
<feature type="transmembrane region" description="Helical" evidence="5">
    <location>
        <begin position="296"/>
        <end position="319"/>
    </location>
</feature>
<proteinExistence type="predicted"/>
<feature type="transmembrane region" description="Helical" evidence="5">
    <location>
        <begin position="362"/>
        <end position="381"/>
    </location>
</feature>
<feature type="transmembrane region" description="Helical" evidence="5">
    <location>
        <begin position="331"/>
        <end position="355"/>
    </location>
</feature>
<evidence type="ECO:0000256" key="2">
    <source>
        <dbReference type="ARBA" id="ARBA00022692"/>
    </source>
</evidence>
<feature type="transmembrane region" description="Helical" evidence="5">
    <location>
        <begin position="16"/>
        <end position="36"/>
    </location>
</feature>
<name>A0A2H0X9M9_UNCKA</name>